<dbReference type="RefSeq" id="WP_378547918.1">
    <property type="nucleotide sequence ID" value="NZ_JBHSBA010000003.1"/>
</dbReference>
<dbReference type="Pfam" id="PF01381">
    <property type="entry name" value="HTH_3"/>
    <property type="match status" value="1"/>
</dbReference>
<dbReference type="SUPFAM" id="SSF47413">
    <property type="entry name" value="lambda repressor-like DNA-binding domains"/>
    <property type="match status" value="1"/>
</dbReference>
<sequence>MSVYEELASQLGIDTSDPTTTLAHDLVEADDQLLEDLVALRKASGLKAADVARRIGRDRSAVTQFEKLTADPRLSTIRRYALAIGARITHKVEKVAECAPEVTPDSDRPATAPDVAFIANAYVVYSDASRVVEQRPHCTYHHALSSFLDGWGTLQMHTSAPNANDASEEGCRA</sequence>
<proteinExistence type="predicted"/>
<dbReference type="PROSITE" id="PS50943">
    <property type="entry name" value="HTH_CROC1"/>
    <property type="match status" value="1"/>
</dbReference>
<dbReference type="InterPro" id="IPR010982">
    <property type="entry name" value="Lambda_DNA-bd_dom_sf"/>
</dbReference>
<dbReference type="EMBL" id="JBHSBA010000003">
    <property type="protein sequence ID" value="MFC4124962.1"/>
    <property type="molecule type" value="Genomic_DNA"/>
</dbReference>
<name>A0ABV8L3V8_9NOCA</name>
<evidence type="ECO:0000313" key="3">
    <source>
        <dbReference type="Proteomes" id="UP001595767"/>
    </source>
</evidence>
<comment type="caution">
    <text evidence="2">The sequence shown here is derived from an EMBL/GenBank/DDBJ whole genome shotgun (WGS) entry which is preliminary data.</text>
</comment>
<accession>A0ABV8L3V8</accession>
<dbReference type="CDD" id="cd00093">
    <property type="entry name" value="HTH_XRE"/>
    <property type="match status" value="1"/>
</dbReference>
<evidence type="ECO:0000259" key="1">
    <source>
        <dbReference type="PROSITE" id="PS50943"/>
    </source>
</evidence>
<dbReference type="Gene3D" id="1.10.260.40">
    <property type="entry name" value="lambda repressor-like DNA-binding domains"/>
    <property type="match status" value="1"/>
</dbReference>
<dbReference type="Proteomes" id="UP001595767">
    <property type="component" value="Unassembled WGS sequence"/>
</dbReference>
<feature type="domain" description="HTH cro/C1-type" evidence="1">
    <location>
        <begin position="37"/>
        <end position="91"/>
    </location>
</feature>
<keyword evidence="3" id="KW-1185">Reference proteome</keyword>
<gene>
    <name evidence="2" type="ORF">ACFOW8_08490</name>
</gene>
<protein>
    <submittedName>
        <fullName evidence="2">Helix-turn-helix domain-containing protein</fullName>
    </submittedName>
</protein>
<evidence type="ECO:0000313" key="2">
    <source>
        <dbReference type="EMBL" id="MFC4124962.1"/>
    </source>
</evidence>
<dbReference type="SMART" id="SM00530">
    <property type="entry name" value="HTH_XRE"/>
    <property type="match status" value="1"/>
</dbReference>
<organism evidence="2 3">
    <name type="scientific">Nocardia rhizosphaerae</name>
    <dbReference type="NCBI Taxonomy" id="1691571"/>
    <lineage>
        <taxon>Bacteria</taxon>
        <taxon>Bacillati</taxon>
        <taxon>Actinomycetota</taxon>
        <taxon>Actinomycetes</taxon>
        <taxon>Mycobacteriales</taxon>
        <taxon>Nocardiaceae</taxon>
        <taxon>Nocardia</taxon>
    </lineage>
</organism>
<reference evidence="3" key="1">
    <citation type="journal article" date="2019" name="Int. J. Syst. Evol. Microbiol.">
        <title>The Global Catalogue of Microorganisms (GCM) 10K type strain sequencing project: providing services to taxonomists for standard genome sequencing and annotation.</title>
        <authorList>
            <consortium name="The Broad Institute Genomics Platform"/>
            <consortium name="The Broad Institute Genome Sequencing Center for Infectious Disease"/>
            <person name="Wu L."/>
            <person name="Ma J."/>
        </authorList>
    </citation>
    <scope>NUCLEOTIDE SEQUENCE [LARGE SCALE GENOMIC DNA]</scope>
    <source>
        <strain evidence="3">CGMCC 4.7204</strain>
    </source>
</reference>
<dbReference type="InterPro" id="IPR001387">
    <property type="entry name" value="Cro/C1-type_HTH"/>
</dbReference>